<evidence type="ECO:0000256" key="1">
    <source>
        <dbReference type="SAM" id="MobiDB-lite"/>
    </source>
</evidence>
<keyword evidence="3" id="KW-1185">Reference proteome</keyword>
<organism evidence="2 3">
    <name type="scientific">Necator americanus</name>
    <name type="common">Human hookworm</name>
    <dbReference type="NCBI Taxonomy" id="51031"/>
    <lineage>
        <taxon>Eukaryota</taxon>
        <taxon>Metazoa</taxon>
        <taxon>Ecdysozoa</taxon>
        <taxon>Nematoda</taxon>
        <taxon>Chromadorea</taxon>
        <taxon>Rhabditida</taxon>
        <taxon>Rhabditina</taxon>
        <taxon>Rhabditomorpha</taxon>
        <taxon>Strongyloidea</taxon>
        <taxon>Ancylostomatidae</taxon>
        <taxon>Bunostominae</taxon>
        <taxon>Necator</taxon>
    </lineage>
</organism>
<dbReference type="EMBL" id="KI660369">
    <property type="protein sequence ID" value="ETN74314.1"/>
    <property type="molecule type" value="Genomic_DNA"/>
</dbReference>
<accession>W2SX44</accession>
<evidence type="ECO:0000313" key="2">
    <source>
        <dbReference type="EMBL" id="ETN74314.1"/>
    </source>
</evidence>
<dbReference type="KEGG" id="nai:NECAME_13058"/>
<name>W2SX44_NECAM</name>
<dbReference type="AlphaFoldDB" id="W2SX44"/>
<feature type="compositionally biased region" description="Basic residues" evidence="1">
    <location>
        <begin position="16"/>
        <end position="55"/>
    </location>
</feature>
<feature type="compositionally biased region" description="Polar residues" evidence="1">
    <location>
        <begin position="56"/>
        <end position="69"/>
    </location>
</feature>
<dbReference type="Proteomes" id="UP000053676">
    <property type="component" value="Unassembled WGS sequence"/>
</dbReference>
<sequence length="143" mass="16553">MCSLRPTERINISTGGRRRRRRRRVSTRRRRRRRSLAHRRRRGSSSSLSHHHTVHQRNQISHNSRNTPENSRRTRAHALVLGDDALGHPAVSGAFLGAAPRGKRGNPEVKKEIRNEYEHNTKLCSTFGWKSMDEVKPSLHSRT</sequence>
<evidence type="ECO:0000313" key="3">
    <source>
        <dbReference type="Proteomes" id="UP000053676"/>
    </source>
</evidence>
<proteinExistence type="predicted"/>
<gene>
    <name evidence="2" type="ORF">NECAME_13058</name>
</gene>
<protein>
    <submittedName>
        <fullName evidence="2">Uncharacterized protein</fullName>
    </submittedName>
</protein>
<feature type="region of interest" description="Disordered" evidence="1">
    <location>
        <begin position="1"/>
        <end position="75"/>
    </location>
</feature>
<reference evidence="3" key="1">
    <citation type="journal article" date="2014" name="Nat. Genet.">
        <title>Genome of the human hookworm Necator americanus.</title>
        <authorList>
            <person name="Tang Y.T."/>
            <person name="Gao X."/>
            <person name="Rosa B.A."/>
            <person name="Abubucker S."/>
            <person name="Hallsworth-Pepin K."/>
            <person name="Martin J."/>
            <person name="Tyagi R."/>
            <person name="Heizer E."/>
            <person name="Zhang X."/>
            <person name="Bhonagiri-Palsikar V."/>
            <person name="Minx P."/>
            <person name="Warren W.C."/>
            <person name="Wang Q."/>
            <person name="Zhan B."/>
            <person name="Hotez P.J."/>
            <person name="Sternberg P.W."/>
            <person name="Dougall A."/>
            <person name="Gaze S.T."/>
            <person name="Mulvenna J."/>
            <person name="Sotillo J."/>
            <person name="Ranganathan S."/>
            <person name="Rabelo E.M."/>
            <person name="Wilson R.K."/>
            <person name="Felgner P.L."/>
            <person name="Bethony J."/>
            <person name="Hawdon J.M."/>
            <person name="Gasser R.B."/>
            <person name="Loukas A."/>
            <person name="Mitreva M."/>
        </authorList>
    </citation>
    <scope>NUCLEOTIDE SEQUENCE [LARGE SCALE GENOMIC DNA]</scope>
</reference>